<evidence type="ECO:0000313" key="3">
    <source>
        <dbReference type="Proteomes" id="UP000325081"/>
    </source>
</evidence>
<protein>
    <submittedName>
        <fullName evidence="2">Deoxyguanosinetriphosphatetriphosphohydrolase-like protein</fullName>
    </submittedName>
</protein>
<accession>A0A5A7P6H6</accession>
<dbReference type="GO" id="GO:0016787">
    <property type="term" value="F:hydrolase activity"/>
    <property type="evidence" value="ECO:0007669"/>
    <property type="project" value="UniProtKB-KW"/>
</dbReference>
<dbReference type="Proteomes" id="UP000325081">
    <property type="component" value="Unassembled WGS sequence"/>
</dbReference>
<keyword evidence="2" id="KW-0378">Hydrolase</keyword>
<feature type="region of interest" description="Disordered" evidence="1">
    <location>
        <begin position="15"/>
        <end position="36"/>
    </location>
</feature>
<name>A0A5A7P6H6_STRAF</name>
<reference evidence="3" key="1">
    <citation type="journal article" date="2019" name="Curr. Biol.">
        <title>Genome Sequence of Striga asiatica Provides Insight into the Evolution of Plant Parasitism.</title>
        <authorList>
            <person name="Yoshida S."/>
            <person name="Kim S."/>
            <person name="Wafula E.K."/>
            <person name="Tanskanen J."/>
            <person name="Kim Y.M."/>
            <person name="Honaas L."/>
            <person name="Yang Z."/>
            <person name="Spallek T."/>
            <person name="Conn C.E."/>
            <person name="Ichihashi Y."/>
            <person name="Cheong K."/>
            <person name="Cui S."/>
            <person name="Der J.P."/>
            <person name="Gundlach H."/>
            <person name="Jiao Y."/>
            <person name="Hori C."/>
            <person name="Ishida J.K."/>
            <person name="Kasahara H."/>
            <person name="Kiba T."/>
            <person name="Kim M.S."/>
            <person name="Koo N."/>
            <person name="Laohavisit A."/>
            <person name="Lee Y.H."/>
            <person name="Lumba S."/>
            <person name="McCourt P."/>
            <person name="Mortimer J.C."/>
            <person name="Mutuku J.M."/>
            <person name="Nomura T."/>
            <person name="Sasaki-Sekimoto Y."/>
            <person name="Seto Y."/>
            <person name="Wang Y."/>
            <person name="Wakatake T."/>
            <person name="Sakakibara H."/>
            <person name="Demura T."/>
            <person name="Yamaguchi S."/>
            <person name="Yoneyama K."/>
            <person name="Manabe R.I."/>
            <person name="Nelson D.C."/>
            <person name="Schulman A.H."/>
            <person name="Timko M.P."/>
            <person name="dePamphilis C.W."/>
            <person name="Choi D."/>
            <person name="Shirasu K."/>
        </authorList>
    </citation>
    <scope>NUCLEOTIDE SEQUENCE [LARGE SCALE GENOMIC DNA]</scope>
    <source>
        <strain evidence="3">cv. UVA1</strain>
    </source>
</reference>
<feature type="region of interest" description="Disordered" evidence="1">
    <location>
        <begin position="238"/>
        <end position="268"/>
    </location>
</feature>
<proteinExistence type="predicted"/>
<organism evidence="2 3">
    <name type="scientific">Striga asiatica</name>
    <name type="common">Asiatic witchweed</name>
    <name type="synonym">Buchnera asiatica</name>
    <dbReference type="NCBI Taxonomy" id="4170"/>
    <lineage>
        <taxon>Eukaryota</taxon>
        <taxon>Viridiplantae</taxon>
        <taxon>Streptophyta</taxon>
        <taxon>Embryophyta</taxon>
        <taxon>Tracheophyta</taxon>
        <taxon>Spermatophyta</taxon>
        <taxon>Magnoliopsida</taxon>
        <taxon>eudicotyledons</taxon>
        <taxon>Gunneridae</taxon>
        <taxon>Pentapetalae</taxon>
        <taxon>asterids</taxon>
        <taxon>lamiids</taxon>
        <taxon>Lamiales</taxon>
        <taxon>Orobanchaceae</taxon>
        <taxon>Buchnereae</taxon>
        <taxon>Striga</taxon>
    </lineage>
</organism>
<gene>
    <name evidence="2" type="ORF">STAS_04185</name>
</gene>
<dbReference type="EMBL" id="BKCP01002447">
    <property type="protein sequence ID" value="GER28390.1"/>
    <property type="molecule type" value="Genomic_DNA"/>
</dbReference>
<evidence type="ECO:0000313" key="2">
    <source>
        <dbReference type="EMBL" id="GER28390.1"/>
    </source>
</evidence>
<dbReference type="AlphaFoldDB" id="A0A5A7P6H6"/>
<sequence length="523" mass="58347">MTSISLWTPVRVGRNWPEDSRASSSNPVQDAEPPMGKNIEAKASCYDSRKFFCLCPPSSRCLAAQIVRAALLRANPTTLQIHIAVANPTPTSHLRTQIPQPLELSQNHRVKIRPIPSPQLTALQSQLSQRQRLLYRPIPNRSIKHFPKSPILNRRLDIMRESHRWPSRENLQQHNSERHARLLIFRIDVTESSGSCSHVALSDGVGDRWWDEAAEADIADLADEVSVEKDVPGLEVAVDEGLGSGGMEEVEGGGDLGGDSKTGGPREGRRPVFAVETVLEGSVFHVLVDEASVLGAGAEEDDHVWVAHSAKDFDLRRKKFARCEFSEFAFGGVELSFYIRPQDLDGNWGVIQCGLEHRSIPTFSNLIRRQKIICCDLNLVHRILLQSPQLVIYFLMKVIKGFMSLRGCRASRRIRNPIMVHNLERDIRRETHPFRNIARLGHRVTGAPSLPNLKAHIRGIVFLAPSGDCLDWFPMSKDDTSEFGLFQLSGLFTTLPFDTAYTVQESGAHLATELGTSAFLNAL</sequence>
<keyword evidence="3" id="KW-1185">Reference proteome</keyword>
<evidence type="ECO:0000256" key="1">
    <source>
        <dbReference type="SAM" id="MobiDB-lite"/>
    </source>
</evidence>
<comment type="caution">
    <text evidence="2">The sequence shown here is derived from an EMBL/GenBank/DDBJ whole genome shotgun (WGS) entry which is preliminary data.</text>
</comment>